<evidence type="ECO:0000256" key="6">
    <source>
        <dbReference type="PROSITE-ProRule" id="PRU00089"/>
    </source>
</evidence>
<gene>
    <name evidence="9" type="ORF">N0V83_009575</name>
</gene>
<evidence type="ECO:0000256" key="3">
    <source>
        <dbReference type="ARBA" id="ARBA00023125"/>
    </source>
</evidence>
<protein>
    <recommendedName>
        <fullName evidence="8">Fork-head domain-containing protein</fullName>
    </recommendedName>
</protein>
<dbReference type="Pfam" id="PF00250">
    <property type="entry name" value="Forkhead"/>
    <property type="match status" value="1"/>
</dbReference>
<dbReference type="GO" id="GO:0000978">
    <property type="term" value="F:RNA polymerase II cis-regulatory region sequence-specific DNA binding"/>
    <property type="evidence" value="ECO:0007669"/>
    <property type="project" value="TreeGrafter"/>
</dbReference>
<dbReference type="SUPFAM" id="SSF46785">
    <property type="entry name" value="Winged helix' DNA-binding domain"/>
    <property type="match status" value="1"/>
</dbReference>
<dbReference type="GO" id="GO:0005634">
    <property type="term" value="C:nucleus"/>
    <property type="evidence" value="ECO:0007669"/>
    <property type="project" value="UniProtKB-SubCell"/>
</dbReference>
<accession>A0A9W8Y0V2</accession>
<evidence type="ECO:0000256" key="1">
    <source>
        <dbReference type="ARBA" id="ARBA00004123"/>
    </source>
</evidence>
<dbReference type="InterPro" id="IPR036390">
    <property type="entry name" value="WH_DNA-bd_sf"/>
</dbReference>
<feature type="DNA-binding region" description="Fork-head" evidence="6">
    <location>
        <begin position="166"/>
        <end position="262"/>
    </location>
</feature>
<keyword evidence="5 6" id="KW-0539">Nucleus</keyword>
<proteinExistence type="predicted"/>
<dbReference type="Gene3D" id="1.10.10.10">
    <property type="entry name" value="Winged helix-like DNA-binding domain superfamily/Winged helix DNA-binding domain"/>
    <property type="match status" value="1"/>
</dbReference>
<feature type="compositionally biased region" description="Basic residues" evidence="7">
    <location>
        <begin position="290"/>
        <end position="299"/>
    </location>
</feature>
<reference evidence="9" key="1">
    <citation type="submission" date="2022-10" db="EMBL/GenBank/DDBJ databases">
        <title>Tapping the CABI collections for fungal endophytes: first genome assemblies for Collariella, Neodidymelliopsis, Ascochyta clinopodiicola, Didymella pomorum, Didymosphaeria variabile, Neocosmospora piperis and Neocucurbitaria cava.</title>
        <authorList>
            <person name="Hill R."/>
        </authorList>
    </citation>
    <scope>NUCLEOTIDE SEQUENCE</scope>
    <source>
        <strain evidence="9">IMI 356814</strain>
    </source>
</reference>
<dbReference type="InterPro" id="IPR001766">
    <property type="entry name" value="Fork_head_dom"/>
</dbReference>
<evidence type="ECO:0000313" key="10">
    <source>
        <dbReference type="Proteomes" id="UP001140560"/>
    </source>
</evidence>
<evidence type="ECO:0000313" key="9">
    <source>
        <dbReference type="EMBL" id="KAJ4364120.1"/>
    </source>
</evidence>
<feature type="region of interest" description="Disordered" evidence="7">
    <location>
        <begin position="250"/>
        <end position="311"/>
    </location>
</feature>
<keyword evidence="4" id="KW-0804">Transcription</keyword>
<evidence type="ECO:0000256" key="4">
    <source>
        <dbReference type="ARBA" id="ARBA00023163"/>
    </source>
</evidence>
<dbReference type="Proteomes" id="UP001140560">
    <property type="component" value="Unassembled WGS sequence"/>
</dbReference>
<feature type="domain" description="Fork-head" evidence="8">
    <location>
        <begin position="166"/>
        <end position="262"/>
    </location>
</feature>
<evidence type="ECO:0000259" key="8">
    <source>
        <dbReference type="PROSITE" id="PS50039"/>
    </source>
</evidence>
<evidence type="ECO:0000256" key="5">
    <source>
        <dbReference type="ARBA" id="ARBA00023242"/>
    </source>
</evidence>
<dbReference type="PANTHER" id="PTHR45881">
    <property type="entry name" value="CHECKPOINT SUPPRESSOR 1-LIKE, ISOFORM A-RELATED"/>
    <property type="match status" value="1"/>
</dbReference>
<name>A0A9W8Y0V2_9PLEO</name>
<feature type="region of interest" description="Disordered" evidence="7">
    <location>
        <begin position="391"/>
        <end position="425"/>
    </location>
</feature>
<keyword evidence="2" id="KW-0805">Transcription regulation</keyword>
<organism evidence="9 10">
    <name type="scientific">Neocucurbitaria cava</name>
    <dbReference type="NCBI Taxonomy" id="798079"/>
    <lineage>
        <taxon>Eukaryota</taxon>
        <taxon>Fungi</taxon>
        <taxon>Dikarya</taxon>
        <taxon>Ascomycota</taxon>
        <taxon>Pezizomycotina</taxon>
        <taxon>Dothideomycetes</taxon>
        <taxon>Pleosporomycetidae</taxon>
        <taxon>Pleosporales</taxon>
        <taxon>Pleosporineae</taxon>
        <taxon>Cucurbitariaceae</taxon>
        <taxon>Neocucurbitaria</taxon>
    </lineage>
</organism>
<evidence type="ECO:0000256" key="2">
    <source>
        <dbReference type="ARBA" id="ARBA00023015"/>
    </source>
</evidence>
<dbReference type="EMBL" id="JAPEUY010000018">
    <property type="protein sequence ID" value="KAJ4364120.1"/>
    <property type="molecule type" value="Genomic_DNA"/>
</dbReference>
<dbReference type="PROSITE" id="PS50039">
    <property type="entry name" value="FORK_HEAD_3"/>
    <property type="match status" value="1"/>
</dbReference>
<dbReference type="SMART" id="SM00339">
    <property type="entry name" value="FH"/>
    <property type="match status" value="1"/>
</dbReference>
<feature type="compositionally biased region" description="Polar residues" evidence="7">
    <location>
        <begin position="132"/>
        <end position="144"/>
    </location>
</feature>
<dbReference type="OrthoDB" id="5954824at2759"/>
<dbReference type="PROSITE" id="PS00658">
    <property type="entry name" value="FORK_HEAD_2"/>
    <property type="match status" value="1"/>
</dbReference>
<feature type="region of interest" description="Disordered" evidence="7">
    <location>
        <begin position="121"/>
        <end position="148"/>
    </location>
</feature>
<dbReference type="InterPro" id="IPR030456">
    <property type="entry name" value="TF_fork_head_CS_2"/>
</dbReference>
<sequence>MQWAAPSNFPLDYMGQDLTVQLAPSSEDFYHCAQNGTSYNRNHDFTYPVPYASTSCPRSQSGFDPIGLPNGLPNDFSMSEAYPPAAYQIEPQKPLDTTDLTDQEINGQLMQSSEDYEYRQYGSQTRLEDQRSYQSPYSNLTRDSTPNDEIIRYSHDPNAGEAGAIDKEQPYAQLIYKALLDAPDNTMILRDIYDWFKKYTDKASASETKGWQNSIRHNLSMNGAFEKVDQPCEDSRKGFMWRLTQDAVREGVKSTTRYRSKQPHKRGHHTQHPQPQRQASGAKGGQAARRSARMRRSHRVHEYRSDPYNSRSAPVAFDPMYNTREAPMPYPPSPYTGSEVNYAYGSKPGEFGSPLDAPRFDLFSPPRSYAGSSMLQNMPILDTTCMLDQSPTESLFTDSHSPSPPADEPRTPVTQGSWAEQESLGAPSMFEGLAYRGYAA</sequence>
<feature type="compositionally biased region" description="Polar residues" evidence="7">
    <location>
        <begin position="391"/>
        <end position="401"/>
    </location>
</feature>
<evidence type="ECO:0000256" key="7">
    <source>
        <dbReference type="SAM" id="MobiDB-lite"/>
    </source>
</evidence>
<dbReference type="AlphaFoldDB" id="A0A9W8Y0V2"/>
<dbReference type="InterPro" id="IPR036388">
    <property type="entry name" value="WH-like_DNA-bd_sf"/>
</dbReference>
<keyword evidence="3 6" id="KW-0238">DNA-binding</keyword>
<comment type="subcellular location">
    <subcellularLocation>
        <location evidence="1 6">Nucleus</location>
    </subcellularLocation>
</comment>
<comment type="caution">
    <text evidence="9">The sequence shown here is derived from an EMBL/GenBank/DDBJ whole genome shotgun (WGS) entry which is preliminary data.</text>
</comment>
<keyword evidence="10" id="KW-1185">Reference proteome</keyword>
<dbReference type="PANTHER" id="PTHR45881:SF5">
    <property type="entry name" value="FORK-HEAD DOMAIN-CONTAINING PROTEIN"/>
    <property type="match status" value="1"/>
</dbReference>
<dbReference type="GO" id="GO:0000981">
    <property type="term" value="F:DNA-binding transcription factor activity, RNA polymerase II-specific"/>
    <property type="evidence" value="ECO:0007669"/>
    <property type="project" value="TreeGrafter"/>
</dbReference>
<feature type="compositionally biased region" description="Basic residues" evidence="7">
    <location>
        <begin position="256"/>
        <end position="271"/>
    </location>
</feature>